<dbReference type="Gene3D" id="1.25.40.10">
    <property type="entry name" value="Tetratricopeptide repeat domain"/>
    <property type="match status" value="1"/>
</dbReference>
<evidence type="ECO:0000313" key="2">
    <source>
        <dbReference type="EMBL" id="EHK98535.1"/>
    </source>
</evidence>
<evidence type="ECO:0000256" key="1">
    <source>
        <dbReference type="SAM" id="MobiDB-lite"/>
    </source>
</evidence>
<gene>
    <name evidence="2" type="ORF">M7I_5619</name>
</gene>
<evidence type="ECO:0000313" key="3">
    <source>
        <dbReference type="Proteomes" id="UP000005446"/>
    </source>
</evidence>
<keyword evidence="3" id="KW-1185">Reference proteome</keyword>
<dbReference type="EMBL" id="AGUE01000144">
    <property type="protein sequence ID" value="EHK98535.1"/>
    <property type="molecule type" value="Genomic_DNA"/>
</dbReference>
<evidence type="ECO:0008006" key="4">
    <source>
        <dbReference type="Google" id="ProtNLM"/>
    </source>
</evidence>
<proteinExistence type="predicted"/>
<organism evidence="2 3">
    <name type="scientific">Glarea lozoyensis (strain ATCC 74030 / MF5533)</name>
    <dbReference type="NCBI Taxonomy" id="1104152"/>
    <lineage>
        <taxon>Eukaryota</taxon>
        <taxon>Fungi</taxon>
        <taxon>Dikarya</taxon>
        <taxon>Ascomycota</taxon>
        <taxon>Pezizomycotina</taxon>
        <taxon>Leotiomycetes</taxon>
        <taxon>Helotiales</taxon>
        <taxon>Helotiaceae</taxon>
        <taxon>Glarea</taxon>
    </lineage>
</organism>
<feature type="compositionally biased region" description="Polar residues" evidence="1">
    <location>
        <begin position="97"/>
        <end position="111"/>
    </location>
</feature>
<dbReference type="HOGENOM" id="CLU_648995_0_0_1"/>
<dbReference type="AlphaFoldDB" id="H0ESE0"/>
<dbReference type="InterPro" id="IPR011990">
    <property type="entry name" value="TPR-like_helical_dom_sf"/>
</dbReference>
<dbReference type="Proteomes" id="UP000005446">
    <property type="component" value="Unassembled WGS sequence"/>
</dbReference>
<dbReference type="InParanoid" id="H0ESE0"/>
<comment type="caution">
    <text evidence="2">The sequence shown here is derived from an EMBL/GenBank/DDBJ whole genome shotgun (WGS) entry which is preliminary data.</text>
</comment>
<feature type="region of interest" description="Disordered" evidence="1">
    <location>
        <begin position="95"/>
        <end position="117"/>
    </location>
</feature>
<dbReference type="OrthoDB" id="5986190at2759"/>
<accession>H0ESE0</accession>
<protein>
    <recommendedName>
        <fullName evidence="4">Clr5 domain-containing protein</fullName>
    </recommendedName>
</protein>
<reference evidence="2 3" key="1">
    <citation type="journal article" date="2012" name="Eukaryot. Cell">
        <title>Genome sequence of the fungus Glarea lozoyensis: the first genome sequence of a species from the Helotiaceae family.</title>
        <authorList>
            <person name="Youssar L."/>
            <person name="Gruening B.A."/>
            <person name="Erxleben A."/>
            <person name="Guenther S."/>
            <person name="Huettel W."/>
        </authorList>
    </citation>
    <scope>NUCLEOTIDE SEQUENCE [LARGE SCALE GENOMIC DNA]</scope>
    <source>
        <strain evidence="3">ATCC 74030 / MF5533</strain>
    </source>
</reference>
<name>H0ESE0_GLAL7</name>
<sequence>MRIMKQKYSMPESAKWYKEQFKDWGWQKNLPGQHAQWMKEKAEKRKREEDKDTVFFYGGLRWDKTDAERSATRSKKVRSESEVIDVDTPGDILYHTPTDTALSPPNASSSVRPRKELKRKHVAKASSVFETLDTQSDSESDKEIEEAENLALSWQRLTRSKLAALFGSARTSVQLGDSEKAEEMFLTALKGHESVLGATHEDTLKVAFAFASFYVEQDKFTKADRIIEGVSRAHISKFAIVLQCGSDPMGLEIQGLQARTELLRLYNKFAHNASQSQEFWSAMQIAEAATSYPGITKWSKDCFKSFELMEALLGLTAAVLKGNFVIPAERLFKRIITKAENSFGWDDERTIWAKITVGIIYQRHKGWAFAEQWFKHALAASVAANGDEDGISRALYAALEKRHFSYLSDEGRPFKTIFGVCCI</sequence>